<proteinExistence type="predicted"/>
<feature type="domain" description="Calcineurin-like phosphoesterase" evidence="1">
    <location>
        <begin position="24"/>
        <end position="212"/>
    </location>
</feature>
<dbReference type="InterPro" id="IPR029052">
    <property type="entry name" value="Metallo-depent_PP-like"/>
</dbReference>
<keyword evidence="3" id="KW-1185">Reference proteome</keyword>
<reference evidence="3" key="1">
    <citation type="journal article" date="2019" name="Int. J. Syst. Evol. Microbiol.">
        <title>The Global Catalogue of Microorganisms (GCM) 10K type strain sequencing project: providing services to taxonomists for standard genome sequencing and annotation.</title>
        <authorList>
            <consortium name="The Broad Institute Genomics Platform"/>
            <consortium name="The Broad Institute Genome Sequencing Center for Infectious Disease"/>
            <person name="Wu L."/>
            <person name="Ma J."/>
        </authorList>
    </citation>
    <scope>NUCLEOTIDE SEQUENCE [LARGE SCALE GENOMIC DNA]</scope>
    <source>
        <strain evidence="3">JCM 15089</strain>
    </source>
</reference>
<comment type="caution">
    <text evidence="2">The sequence shown here is derived from an EMBL/GenBank/DDBJ whole genome shotgun (WGS) entry which is preliminary data.</text>
</comment>
<name>A0ABP3PB85_9PROT</name>
<organism evidence="2 3">
    <name type="scientific">Rhizomicrobium electricum</name>
    <dbReference type="NCBI Taxonomy" id="480070"/>
    <lineage>
        <taxon>Bacteria</taxon>
        <taxon>Pseudomonadati</taxon>
        <taxon>Pseudomonadota</taxon>
        <taxon>Alphaproteobacteria</taxon>
        <taxon>Micropepsales</taxon>
        <taxon>Micropepsaceae</taxon>
        <taxon>Rhizomicrobium</taxon>
    </lineage>
</organism>
<dbReference type="Proteomes" id="UP001499951">
    <property type="component" value="Unassembled WGS sequence"/>
</dbReference>
<accession>A0ABP3PB85</accession>
<dbReference type="SUPFAM" id="SSF56300">
    <property type="entry name" value="Metallo-dependent phosphatases"/>
    <property type="match status" value="1"/>
</dbReference>
<sequence>MSRLLRRLIGTRRNPPRVPDGCCVYAIGDIHGRSDLLEKLLDRIWGDAPQSANTLIFLGDYVDRGPSAKSVMECLVQLERPGWDIVRLRGNHEEILLEYLKNPDVYQAWRSFGGAETLLSYGVRPPMFSDAEELRRVHAEFMEALPRAHLALLNGLSFSHSIGDYFFVHAGVRPGVALDRQMPEDTLWIRDEFLSCDASFGKVVVHGHSPSEKPILRPNRIGIDTGAYATGTLTAVKFVSDRCTFLSTDDK</sequence>
<dbReference type="Pfam" id="PF00149">
    <property type="entry name" value="Metallophos"/>
    <property type="match status" value="1"/>
</dbReference>
<dbReference type="InterPro" id="IPR004843">
    <property type="entry name" value="Calcineurin-like_PHP"/>
</dbReference>
<dbReference type="EMBL" id="BAAADD010000002">
    <property type="protein sequence ID" value="GAA0561328.1"/>
    <property type="molecule type" value="Genomic_DNA"/>
</dbReference>
<dbReference type="InterPro" id="IPR050126">
    <property type="entry name" value="Ap4A_hydrolase"/>
</dbReference>
<dbReference type="CDD" id="cd00144">
    <property type="entry name" value="MPP_PPP_family"/>
    <property type="match status" value="1"/>
</dbReference>
<dbReference type="Gene3D" id="3.60.21.10">
    <property type="match status" value="1"/>
</dbReference>
<evidence type="ECO:0000313" key="2">
    <source>
        <dbReference type="EMBL" id="GAA0561328.1"/>
    </source>
</evidence>
<gene>
    <name evidence="2" type="ORF">GCM10008942_07180</name>
</gene>
<protein>
    <submittedName>
        <fullName evidence="2">Metallophosphoesterase family protein</fullName>
    </submittedName>
</protein>
<evidence type="ECO:0000259" key="1">
    <source>
        <dbReference type="Pfam" id="PF00149"/>
    </source>
</evidence>
<evidence type="ECO:0000313" key="3">
    <source>
        <dbReference type="Proteomes" id="UP001499951"/>
    </source>
</evidence>
<dbReference type="PANTHER" id="PTHR42850:SF4">
    <property type="entry name" value="ZINC-DEPENDENT ENDOPOLYPHOSPHATASE"/>
    <property type="match status" value="1"/>
</dbReference>
<dbReference type="RefSeq" id="WP_166932053.1">
    <property type="nucleotide sequence ID" value="NZ_BAAADD010000002.1"/>
</dbReference>
<dbReference type="PANTHER" id="PTHR42850">
    <property type="entry name" value="METALLOPHOSPHOESTERASE"/>
    <property type="match status" value="1"/>
</dbReference>